<evidence type="ECO:0000256" key="3">
    <source>
        <dbReference type="ARBA" id="ARBA00023004"/>
    </source>
</evidence>
<accession>A0A1F5ZGS4</accession>
<dbReference type="GO" id="GO:0003824">
    <property type="term" value="F:catalytic activity"/>
    <property type="evidence" value="ECO:0007669"/>
    <property type="project" value="InterPro"/>
</dbReference>
<dbReference type="GO" id="GO:0046872">
    <property type="term" value="F:metal ion binding"/>
    <property type="evidence" value="ECO:0007669"/>
    <property type="project" value="UniProtKB-KW"/>
</dbReference>
<dbReference type="InterPro" id="IPR058240">
    <property type="entry name" value="rSAM_sf"/>
</dbReference>
<keyword evidence="1" id="KW-0949">S-adenosyl-L-methionine</keyword>
<dbReference type="SFLD" id="SFLDG01067">
    <property type="entry name" value="SPASM/twitch_domain_containing"/>
    <property type="match status" value="1"/>
</dbReference>
<dbReference type="Gene3D" id="3.20.20.70">
    <property type="entry name" value="Aldolase class I"/>
    <property type="match status" value="1"/>
</dbReference>
<dbReference type="PROSITE" id="PS51918">
    <property type="entry name" value="RADICAL_SAM"/>
    <property type="match status" value="1"/>
</dbReference>
<feature type="domain" description="Radical SAM core" evidence="5">
    <location>
        <begin position="2"/>
        <end position="229"/>
    </location>
</feature>
<gene>
    <name evidence="6" type="ORF">A2Z00_02805</name>
</gene>
<keyword evidence="3" id="KW-0408">Iron</keyword>
<name>A0A1F5ZGS4_9BACT</name>
<evidence type="ECO:0000256" key="2">
    <source>
        <dbReference type="ARBA" id="ARBA00022723"/>
    </source>
</evidence>
<dbReference type="InterPro" id="IPR013785">
    <property type="entry name" value="Aldolase_TIM"/>
</dbReference>
<evidence type="ECO:0000313" key="7">
    <source>
        <dbReference type="Proteomes" id="UP000177268"/>
    </source>
</evidence>
<dbReference type="STRING" id="1798370.A2Z00_02805"/>
<evidence type="ECO:0000313" key="6">
    <source>
        <dbReference type="EMBL" id="OGG11535.1"/>
    </source>
</evidence>
<evidence type="ECO:0000259" key="5">
    <source>
        <dbReference type="PROSITE" id="PS51918"/>
    </source>
</evidence>
<dbReference type="Pfam" id="PF04055">
    <property type="entry name" value="Radical_SAM"/>
    <property type="match status" value="1"/>
</dbReference>
<dbReference type="AlphaFoldDB" id="A0A1F5ZGS4"/>
<protein>
    <recommendedName>
        <fullName evidence="5">Radical SAM core domain-containing protein</fullName>
    </recommendedName>
</protein>
<evidence type="ECO:0000256" key="4">
    <source>
        <dbReference type="ARBA" id="ARBA00023014"/>
    </source>
</evidence>
<reference evidence="6 7" key="1">
    <citation type="journal article" date="2016" name="Nat. Commun.">
        <title>Thousands of microbial genomes shed light on interconnected biogeochemical processes in an aquifer system.</title>
        <authorList>
            <person name="Anantharaman K."/>
            <person name="Brown C.T."/>
            <person name="Hug L.A."/>
            <person name="Sharon I."/>
            <person name="Castelle C.J."/>
            <person name="Probst A.J."/>
            <person name="Thomas B.C."/>
            <person name="Singh A."/>
            <person name="Wilkins M.J."/>
            <person name="Karaoz U."/>
            <person name="Brodie E.L."/>
            <person name="Williams K.H."/>
            <person name="Hubbard S.S."/>
            <person name="Banfield J.F."/>
        </authorList>
    </citation>
    <scope>NUCLEOTIDE SEQUENCE [LARGE SCALE GENOMIC DNA]</scope>
</reference>
<dbReference type="PANTHER" id="PTHR11228:SF7">
    <property type="entry name" value="PQQA PEPTIDE CYCLASE"/>
    <property type="match status" value="1"/>
</dbReference>
<keyword evidence="2" id="KW-0479">Metal-binding</keyword>
<dbReference type="SUPFAM" id="SSF102114">
    <property type="entry name" value="Radical SAM enzymes"/>
    <property type="match status" value="1"/>
</dbReference>
<proteinExistence type="predicted"/>
<dbReference type="GO" id="GO:0051536">
    <property type="term" value="F:iron-sulfur cluster binding"/>
    <property type="evidence" value="ECO:0007669"/>
    <property type="project" value="UniProtKB-KW"/>
</dbReference>
<dbReference type="PANTHER" id="PTHR11228">
    <property type="entry name" value="RADICAL SAM DOMAIN PROTEIN"/>
    <property type="match status" value="1"/>
</dbReference>
<comment type="caution">
    <text evidence="6">The sequence shown here is derived from an EMBL/GenBank/DDBJ whole genome shotgun (WGS) entry which is preliminary data.</text>
</comment>
<dbReference type="CDD" id="cd01335">
    <property type="entry name" value="Radical_SAM"/>
    <property type="match status" value="1"/>
</dbReference>
<keyword evidence="4" id="KW-0411">Iron-sulfur</keyword>
<dbReference type="EMBL" id="MFIZ01000025">
    <property type="protein sequence ID" value="OGG11535.1"/>
    <property type="molecule type" value="Genomic_DNA"/>
</dbReference>
<dbReference type="SFLD" id="SFLDS00029">
    <property type="entry name" value="Radical_SAM"/>
    <property type="match status" value="1"/>
</dbReference>
<dbReference type="Proteomes" id="UP000177268">
    <property type="component" value="Unassembled WGS sequence"/>
</dbReference>
<dbReference type="InterPro" id="IPR007197">
    <property type="entry name" value="rSAM"/>
</dbReference>
<organism evidence="6 7">
    <name type="scientific">Candidatus Gottesmanbacteria bacterium RBG_13_45_10</name>
    <dbReference type="NCBI Taxonomy" id="1798370"/>
    <lineage>
        <taxon>Bacteria</taxon>
        <taxon>Candidatus Gottesmaniibacteriota</taxon>
    </lineage>
</organism>
<sequence length="305" mass="34257">MSVQAEYVGYRVTEGCNAGQACRDRCFSREGGTTPPDPSIDEVRLSLWTLREAGIRAVNLMGGEPTTRDDIVDIARFAHDIGLRVILTTNTIALTKERLDELAPYLDWLSVSIEADNQRVNDGLRGRGQLAAVTQVIGWIGEENYPFHLKVNTQVTAQNMRHIDNIPHFFCGNVEIWKLLQWTPRGDAKKVMSIYAVSPEQYEETVRRERSLHPGLHIVERPYPEIDPDTVILRPGGDLEVNAGPDYVVVGNILTEDARDVLAQAGMIYSRLNVANRMELNESYPSWSQNIANRQPAVLYPGMLE</sequence>
<dbReference type="InterPro" id="IPR050377">
    <property type="entry name" value="Radical_SAM_PqqE_MftC-like"/>
</dbReference>
<evidence type="ECO:0000256" key="1">
    <source>
        <dbReference type="ARBA" id="ARBA00022691"/>
    </source>
</evidence>